<keyword evidence="9" id="KW-1185">Reference proteome</keyword>
<feature type="transmembrane region" description="Helical" evidence="6">
    <location>
        <begin position="366"/>
        <end position="387"/>
    </location>
</feature>
<name>A0ABT1ATX4_9FLAO</name>
<evidence type="ECO:0000256" key="5">
    <source>
        <dbReference type="ARBA" id="ARBA00023136"/>
    </source>
</evidence>
<feature type="transmembrane region" description="Helical" evidence="6">
    <location>
        <begin position="308"/>
        <end position="329"/>
    </location>
</feature>
<keyword evidence="3 6" id="KW-0812">Transmembrane</keyword>
<evidence type="ECO:0000313" key="8">
    <source>
        <dbReference type="EMBL" id="MCO5723430.1"/>
    </source>
</evidence>
<feature type="transmembrane region" description="Helical" evidence="6">
    <location>
        <begin position="91"/>
        <end position="112"/>
    </location>
</feature>
<sequence length="433" mass="47567">MKTPEGSPPPLSHPGHSAKPPWYFLVLLILAGESAFILPFVLSRVFRPTVLDTFGLDNTQLGLCFSVYGVVALVSYFFGGPLADKYPPRKLIAVALWMTALGGLAYATFPAYPVLRVLYGYWGFTTIFIFWAPMIKATRVWGGATSQGKAFGFLDGGRGLVGALFGTLGVLVFSWFLGSETTATLVAERREAFRYVILVSAALVALVGVLVWLFMKMDRNLEREIILERISMAQIRDVARLPAVWLLMIIILCAYVGYKITDVFSLYAQDVMRYDQVQSAQVGTFLLFMRPVVGVLIGVVADRSRTTFWLVVSFLVSILGALLFATGIITDSATVLFFLSILIVATGVYAARALYFAVMERGKIPLVLTGTAVGLISLIGYTPDIFAGPAMGFLLDQSPGETGHQHVFWMLAAFSCIGCLAAWRYFKLYGRPR</sequence>
<dbReference type="PROSITE" id="PS50850">
    <property type="entry name" value="MFS"/>
    <property type="match status" value="1"/>
</dbReference>
<accession>A0ABT1ATX4</accession>
<gene>
    <name evidence="8" type="ORF">NG653_01095</name>
</gene>
<evidence type="ECO:0000313" key="9">
    <source>
        <dbReference type="Proteomes" id="UP001206312"/>
    </source>
</evidence>
<keyword evidence="2" id="KW-1003">Cell membrane</keyword>
<feature type="transmembrane region" description="Helical" evidence="6">
    <location>
        <begin position="21"/>
        <end position="40"/>
    </location>
</feature>
<evidence type="ECO:0000256" key="3">
    <source>
        <dbReference type="ARBA" id="ARBA00022692"/>
    </source>
</evidence>
<dbReference type="RefSeq" id="WP_252739807.1">
    <property type="nucleotide sequence ID" value="NZ_JAMXIB010000001.1"/>
</dbReference>
<dbReference type="InterPro" id="IPR020846">
    <property type="entry name" value="MFS_dom"/>
</dbReference>
<dbReference type="InterPro" id="IPR050189">
    <property type="entry name" value="MFS_Efflux_Transporters"/>
</dbReference>
<reference evidence="8 9" key="1">
    <citation type="submission" date="2022-06" db="EMBL/GenBank/DDBJ databases">
        <authorList>
            <person name="Xuan X."/>
        </authorList>
    </citation>
    <scope>NUCLEOTIDE SEQUENCE [LARGE SCALE GENOMIC DNA]</scope>
    <source>
        <strain evidence="8 9">2V75</strain>
    </source>
</reference>
<protein>
    <submittedName>
        <fullName evidence="8">MFS transporter</fullName>
    </submittedName>
</protein>
<dbReference type="CDD" id="cd06174">
    <property type="entry name" value="MFS"/>
    <property type="match status" value="1"/>
</dbReference>
<comment type="caution">
    <text evidence="8">The sequence shown here is derived from an EMBL/GenBank/DDBJ whole genome shotgun (WGS) entry which is preliminary data.</text>
</comment>
<dbReference type="Proteomes" id="UP001206312">
    <property type="component" value="Unassembled WGS sequence"/>
</dbReference>
<dbReference type="InterPro" id="IPR011701">
    <property type="entry name" value="MFS"/>
</dbReference>
<feature type="transmembrane region" description="Helical" evidence="6">
    <location>
        <begin position="192"/>
        <end position="215"/>
    </location>
</feature>
<dbReference type="InterPro" id="IPR036259">
    <property type="entry name" value="MFS_trans_sf"/>
</dbReference>
<feature type="transmembrane region" description="Helical" evidence="6">
    <location>
        <begin position="335"/>
        <end position="354"/>
    </location>
</feature>
<feature type="transmembrane region" description="Helical" evidence="6">
    <location>
        <begin position="238"/>
        <end position="258"/>
    </location>
</feature>
<evidence type="ECO:0000256" key="1">
    <source>
        <dbReference type="ARBA" id="ARBA00004651"/>
    </source>
</evidence>
<dbReference type="Gene3D" id="1.20.1250.20">
    <property type="entry name" value="MFS general substrate transporter like domains"/>
    <property type="match status" value="2"/>
</dbReference>
<feature type="transmembrane region" description="Helical" evidence="6">
    <location>
        <begin position="118"/>
        <end position="138"/>
    </location>
</feature>
<organism evidence="8 9">
    <name type="scientific">Robiginitalea marina</name>
    <dbReference type="NCBI Taxonomy" id="2954105"/>
    <lineage>
        <taxon>Bacteria</taxon>
        <taxon>Pseudomonadati</taxon>
        <taxon>Bacteroidota</taxon>
        <taxon>Flavobacteriia</taxon>
        <taxon>Flavobacteriales</taxon>
        <taxon>Flavobacteriaceae</taxon>
        <taxon>Robiginitalea</taxon>
    </lineage>
</organism>
<evidence type="ECO:0000259" key="7">
    <source>
        <dbReference type="PROSITE" id="PS50850"/>
    </source>
</evidence>
<evidence type="ECO:0000256" key="6">
    <source>
        <dbReference type="SAM" id="Phobius"/>
    </source>
</evidence>
<dbReference type="EMBL" id="JAMXIB010000001">
    <property type="protein sequence ID" value="MCO5723430.1"/>
    <property type="molecule type" value="Genomic_DNA"/>
</dbReference>
<feature type="transmembrane region" description="Helical" evidence="6">
    <location>
        <begin position="278"/>
        <end position="301"/>
    </location>
</feature>
<feature type="transmembrane region" description="Helical" evidence="6">
    <location>
        <begin position="407"/>
        <end position="426"/>
    </location>
</feature>
<proteinExistence type="predicted"/>
<dbReference type="PANTHER" id="PTHR43124:SF3">
    <property type="entry name" value="CHLORAMPHENICOL EFFLUX PUMP RV0191"/>
    <property type="match status" value="1"/>
</dbReference>
<keyword evidence="5 6" id="KW-0472">Membrane</keyword>
<feature type="transmembrane region" description="Helical" evidence="6">
    <location>
        <begin position="159"/>
        <end position="177"/>
    </location>
</feature>
<dbReference type="SUPFAM" id="SSF103473">
    <property type="entry name" value="MFS general substrate transporter"/>
    <property type="match status" value="1"/>
</dbReference>
<feature type="domain" description="Major facilitator superfamily (MFS) profile" evidence="7">
    <location>
        <begin position="24"/>
        <end position="430"/>
    </location>
</feature>
<evidence type="ECO:0000256" key="4">
    <source>
        <dbReference type="ARBA" id="ARBA00022989"/>
    </source>
</evidence>
<dbReference type="Pfam" id="PF07690">
    <property type="entry name" value="MFS_1"/>
    <property type="match status" value="1"/>
</dbReference>
<keyword evidence="4 6" id="KW-1133">Transmembrane helix</keyword>
<evidence type="ECO:0000256" key="2">
    <source>
        <dbReference type="ARBA" id="ARBA00022475"/>
    </source>
</evidence>
<feature type="transmembrane region" description="Helical" evidence="6">
    <location>
        <begin position="60"/>
        <end position="79"/>
    </location>
</feature>
<comment type="subcellular location">
    <subcellularLocation>
        <location evidence="1">Cell membrane</location>
        <topology evidence="1">Multi-pass membrane protein</topology>
    </subcellularLocation>
</comment>
<dbReference type="PANTHER" id="PTHR43124">
    <property type="entry name" value="PURINE EFFLUX PUMP PBUE"/>
    <property type="match status" value="1"/>
</dbReference>